<evidence type="ECO:0000313" key="12">
    <source>
        <dbReference type="Proteomes" id="UP001359886"/>
    </source>
</evidence>
<keyword evidence="4 7" id="KW-0378">Hydrolase</keyword>
<dbReference type="InterPro" id="IPR001567">
    <property type="entry name" value="Pept_M3A_M3B_dom"/>
</dbReference>
<name>A0AAW9R6Q6_9GAMM</name>
<dbReference type="EMBL" id="JAZHOG010000001">
    <property type="protein sequence ID" value="MEJ8566492.1"/>
    <property type="molecule type" value="Genomic_DNA"/>
</dbReference>
<feature type="signal peptide" evidence="9">
    <location>
        <begin position="1"/>
        <end position="19"/>
    </location>
</feature>
<protein>
    <submittedName>
        <fullName evidence="11">M3 family metallopeptidase</fullName>
        <ecNumber evidence="11">3.4.24.-</ecNumber>
    </submittedName>
</protein>
<keyword evidence="9" id="KW-0732">Signal</keyword>
<feature type="region of interest" description="Disordered" evidence="8">
    <location>
        <begin position="22"/>
        <end position="52"/>
    </location>
</feature>
<reference evidence="11 12" key="1">
    <citation type="submission" date="2024-02" db="EMBL/GenBank/DDBJ databases">
        <title>A novel Wenzhouxiangellaceae bacterium, isolated from coastal sediments.</title>
        <authorList>
            <person name="Du Z.-J."/>
            <person name="Ye Y.-Q."/>
            <person name="Zhang X.-Y."/>
        </authorList>
    </citation>
    <scope>NUCLEOTIDE SEQUENCE [LARGE SCALE GENOMIC DNA]</scope>
    <source>
        <strain evidence="11 12">CH-27</strain>
    </source>
</reference>
<dbReference type="GO" id="GO:0006508">
    <property type="term" value="P:proteolysis"/>
    <property type="evidence" value="ECO:0007669"/>
    <property type="project" value="UniProtKB-KW"/>
</dbReference>
<dbReference type="GO" id="GO:0004222">
    <property type="term" value="F:metalloendopeptidase activity"/>
    <property type="evidence" value="ECO:0007669"/>
    <property type="project" value="InterPro"/>
</dbReference>
<keyword evidence="3 7" id="KW-0479">Metal-binding</keyword>
<evidence type="ECO:0000256" key="4">
    <source>
        <dbReference type="ARBA" id="ARBA00022801"/>
    </source>
</evidence>
<evidence type="ECO:0000256" key="1">
    <source>
        <dbReference type="ARBA" id="ARBA00006040"/>
    </source>
</evidence>
<dbReference type="Proteomes" id="UP001359886">
    <property type="component" value="Unassembled WGS sequence"/>
</dbReference>
<dbReference type="CDD" id="cd06456">
    <property type="entry name" value="M3A_DCP"/>
    <property type="match status" value="1"/>
</dbReference>
<dbReference type="InterPro" id="IPR024079">
    <property type="entry name" value="MetalloPept_cat_dom_sf"/>
</dbReference>
<dbReference type="EC" id="3.4.24.-" evidence="11"/>
<dbReference type="Gene3D" id="1.10.1370.40">
    <property type="match status" value="1"/>
</dbReference>
<accession>A0AAW9R6Q6</accession>
<evidence type="ECO:0000256" key="8">
    <source>
        <dbReference type="SAM" id="MobiDB-lite"/>
    </source>
</evidence>
<comment type="similarity">
    <text evidence="1 7">Belongs to the peptidase M3 family.</text>
</comment>
<evidence type="ECO:0000256" key="9">
    <source>
        <dbReference type="SAM" id="SignalP"/>
    </source>
</evidence>
<feature type="compositionally biased region" description="Polar residues" evidence="8">
    <location>
        <begin position="22"/>
        <end position="42"/>
    </location>
</feature>
<dbReference type="InterPro" id="IPR024077">
    <property type="entry name" value="Neurolysin/TOP_dom2"/>
</dbReference>
<dbReference type="InterPro" id="IPR034005">
    <property type="entry name" value="M3A_DCP"/>
</dbReference>
<evidence type="ECO:0000313" key="11">
    <source>
        <dbReference type="EMBL" id="MEJ8566492.1"/>
    </source>
</evidence>
<evidence type="ECO:0000256" key="3">
    <source>
        <dbReference type="ARBA" id="ARBA00022723"/>
    </source>
</evidence>
<dbReference type="GO" id="GO:0005829">
    <property type="term" value="C:cytosol"/>
    <property type="evidence" value="ECO:0007669"/>
    <property type="project" value="TreeGrafter"/>
</dbReference>
<evidence type="ECO:0000256" key="5">
    <source>
        <dbReference type="ARBA" id="ARBA00022833"/>
    </source>
</evidence>
<dbReference type="PROSITE" id="PS51257">
    <property type="entry name" value="PROKAR_LIPOPROTEIN"/>
    <property type="match status" value="1"/>
</dbReference>
<dbReference type="GO" id="GO:0004180">
    <property type="term" value="F:carboxypeptidase activity"/>
    <property type="evidence" value="ECO:0007669"/>
    <property type="project" value="TreeGrafter"/>
</dbReference>
<evidence type="ECO:0000256" key="6">
    <source>
        <dbReference type="ARBA" id="ARBA00023049"/>
    </source>
</evidence>
<evidence type="ECO:0000256" key="2">
    <source>
        <dbReference type="ARBA" id="ARBA00022670"/>
    </source>
</evidence>
<dbReference type="RefSeq" id="WP_354693810.1">
    <property type="nucleotide sequence ID" value="NZ_JAZHOG010000001.1"/>
</dbReference>
<comment type="caution">
    <text evidence="11">The sequence shown here is derived from an EMBL/GenBank/DDBJ whole genome shotgun (WGS) entry which is preliminary data.</text>
</comment>
<dbReference type="GO" id="GO:0046872">
    <property type="term" value="F:metal ion binding"/>
    <property type="evidence" value="ECO:0007669"/>
    <property type="project" value="UniProtKB-UniRule"/>
</dbReference>
<feature type="domain" description="Peptidase M3A/M3B catalytic" evidence="10">
    <location>
        <begin position="277"/>
        <end position="726"/>
    </location>
</feature>
<organism evidence="11 12">
    <name type="scientific">Elongatibacter sediminis</name>
    <dbReference type="NCBI Taxonomy" id="3119006"/>
    <lineage>
        <taxon>Bacteria</taxon>
        <taxon>Pseudomonadati</taxon>
        <taxon>Pseudomonadota</taxon>
        <taxon>Gammaproteobacteria</taxon>
        <taxon>Chromatiales</taxon>
        <taxon>Wenzhouxiangellaceae</taxon>
        <taxon>Elongatibacter</taxon>
    </lineage>
</organism>
<dbReference type="AlphaFoldDB" id="A0AAW9R6Q6"/>
<dbReference type="Gene3D" id="3.40.390.10">
    <property type="entry name" value="Collagenase (Catalytic Domain)"/>
    <property type="match status" value="1"/>
</dbReference>
<feature type="chain" id="PRO_5043757243" evidence="9">
    <location>
        <begin position="20"/>
        <end position="731"/>
    </location>
</feature>
<evidence type="ECO:0000259" key="10">
    <source>
        <dbReference type="Pfam" id="PF01432"/>
    </source>
</evidence>
<dbReference type="SUPFAM" id="SSF55486">
    <property type="entry name" value="Metalloproteases ('zincins'), catalytic domain"/>
    <property type="match status" value="1"/>
</dbReference>
<dbReference type="PANTHER" id="PTHR43660">
    <property type="entry name" value="DIPEPTIDYL CARBOXYPEPTIDASE"/>
    <property type="match status" value="1"/>
</dbReference>
<comment type="cofactor">
    <cofactor evidence="7">
        <name>Zn(2+)</name>
        <dbReference type="ChEBI" id="CHEBI:29105"/>
    </cofactor>
    <text evidence="7">Binds 1 zinc ion.</text>
</comment>
<keyword evidence="2 7" id="KW-0645">Protease</keyword>
<dbReference type="PANTHER" id="PTHR43660:SF1">
    <property type="entry name" value="DIPEPTIDYL CARBOXYPEPTIDASE"/>
    <property type="match status" value="1"/>
</dbReference>
<proteinExistence type="inferred from homology"/>
<keyword evidence="5 7" id="KW-0862">Zinc</keyword>
<dbReference type="Gene3D" id="1.10.1370.10">
    <property type="entry name" value="Neurolysin, domain 3"/>
    <property type="match status" value="1"/>
</dbReference>
<dbReference type="Pfam" id="PF01432">
    <property type="entry name" value="Peptidase_M3"/>
    <property type="match status" value="1"/>
</dbReference>
<dbReference type="InterPro" id="IPR045090">
    <property type="entry name" value="Pept_M3A_M3B"/>
</dbReference>
<gene>
    <name evidence="11" type="ORF">V3330_02535</name>
</gene>
<evidence type="ECO:0000256" key="7">
    <source>
        <dbReference type="RuleBase" id="RU003435"/>
    </source>
</evidence>
<keyword evidence="12" id="KW-1185">Reference proteome</keyword>
<keyword evidence="6 7" id="KW-0482">Metalloprotease</keyword>
<sequence length="731" mass="81704">MPFMKWILAAAIAPALLTACDSSTPDRTADSQVPETTHQSPTAAPDPNTPVNPLLAEWTGPYDGVPPFDEMKLADLEPAMEAAMAQSLAALDAIAAQPEPPTFENTLVAMESARDPLNRVLALYGVWRSNLSSPEFRAIQQELAPRLADYYSQVRLNDALFQRVRAVYEGEEYADLRPDQQRLTWQVYDDFASNGATLQGEDRNRHAAINARLAELQTEFANRLLADEESYVTWLSGEQLGGLPDSVIAAAAQAAADRGKPDQWAITNTRSSMDPFLTFSDERALREQVWRNYYSRGNNGDANDTNALIREILQLRDERAELLGYDNFAQWQVQNRMAKTPQAVMTLLEAVWPAAVARVHEEVADMQAIADSEGADITIEPWDYRYYAEKVRQAKYDLDSNEVKQYLQLDKLREAMFMVAGELFGFRFSPLPQGTVPVFHPDVAVWEVTDRDSGAHIGLWYLDPFARTGKRSGAWATAYRSHENINGEITPLVSNNSNFSSGPPGEPVLISWDDAETFFHEFGHALHYLSSNVAYPTLNQGLRDYTEFQSQLLENWLATDRVIDGYLVHHETGEPIPDELVARIRRAATFNQGFKTTEALASALIDMKLHTTDPAGLDPQAFEREMLAELGMPDELVMRHRTSQFGHIFSGESYAAGYYGYTWAEVLTADAAEAFAEAPGGFYDAEMAERLVEYLFAPRNAIDPAEAYRAFRGRDARVEALLRSKGLAKPD</sequence>